<dbReference type="EMBL" id="LT599583">
    <property type="protein sequence ID" value="SBW80312.1"/>
    <property type="molecule type" value="Genomic_DNA"/>
</dbReference>
<dbReference type="AlphaFoldDB" id="A0A1D3JWC1"/>
<organism evidence="1 2">
    <name type="scientific">Pseudomonas veronii 1YdBTEX2</name>
    <dbReference type="NCBI Taxonomy" id="1295141"/>
    <lineage>
        <taxon>Bacteria</taxon>
        <taxon>Pseudomonadati</taxon>
        <taxon>Pseudomonadota</taxon>
        <taxon>Gammaproteobacteria</taxon>
        <taxon>Pseudomonadales</taxon>
        <taxon>Pseudomonadaceae</taxon>
        <taxon>Pseudomonas</taxon>
    </lineage>
</organism>
<evidence type="ECO:0000313" key="2">
    <source>
        <dbReference type="Proteomes" id="UP000245431"/>
    </source>
</evidence>
<protein>
    <submittedName>
        <fullName evidence="1">Uncharacterized protein</fullName>
    </submittedName>
</protein>
<accession>A0A1D3JWC1</accession>
<evidence type="ECO:0000313" key="1">
    <source>
        <dbReference type="EMBL" id="SBW80312.1"/>
    </source>
</evidence>
<dbReference type="InterPro" id="IPR046350">
    <property type="entry name" value="Cystatin_sf"/>
</dbReference>
<dbReference type="RefSeq" id="WP_050558746.1">
    <property type="nucleotide sequence ID" value="NZ_AOUH01000016.1"/>
</dbReference>
<dbReference type="SUPFAM" id="SSF54403">
    <property type="entry name" value="Cystatin/monellin"/>
    <property type="match status" value="1"/>
</dbReference>
<name>A0A1D3JWC1_PSEVE</name>
<sequence length="98" mass="10750">MSAQENYVGVGGWTDYHELTPKDHAVFKEALEGFVGVQYTPETVATQVVAGTNYRYHAKAQQPGSPAIWAAIVEIYAPCGFHGHPATHSMNIRPLIPR</sequence>
<gene>
    <name evidence="1" type="ORF">PVE_R1G2427</name>
</gene>
<dbReference type="Proteomes" id="UP000245431">
    <property type="component" value="Chromosome PVE_r1"/>
</dbReference>
<reference evidence="2" key="1">
    <citation type="submission" date="2016-07" db="EMBL/GenBank/DDBJ databases">
        <authorList>
            <person name="Florea S."/>
            <person name="Webb J.S."/>
            <person name="Jaromczyk J."/>
            <person name="Schardl C.L."/>
        </authorList>
    </citation>
    <scope>NUCLEOTIDE SEQUENCE [LARGE SCALE GENOMIC DNA]</scope>
    <source>
        <strain evidence="2">1YdBTEX2</strain>
    </source>
</reference>
<proteinExistence type="predicted"/>